<dbReference type="SMART" id="SM00116">
    <property type="entry name" value="CBS"/>
    <property type="match status" value="2"/>
</dbReference>
<feature type="domain" description="CBS" evidence="3">
    <location>
        <begin position="8"/>
        <end position="65"/>
    </location>
</feature>
<dbReference type="SUPFAM" id="SSF54631">
    <property type="entry name" value="CBS-domain pair"/>
    <property type="match status" value="1"/>
</dbReference>
<organism evidence="4 5">
    <name type="scientific">Propionigenium maris DSM 9537</name>
    <dbReference type="NCBI Taxonomy" id="1123000"/>
    <lineage>
        <taxon>Bacteria</taxon>
        <taxon>Fusobacteriati</taxon>
        <taxon>Fusobacteriota</taxon>
        <taxon>Fusobacteriia</taxon>
        <taxon>Fusobacteriales</taxon>
        <taxon>Fusobacteriaceae</taxon>
        <taxon>Propionigenium</taxon>
    </lineage>
</organism>
<keyword evidence="5" id="KW-1185">Reference proteome</keyword>
<dbReference type="PANTHER" id="PTHR43080:SF2">
    <property type="entry name" value="CBS DOMAIN-CONTAINING PROTEIN"/>
    <property type="match status" value="1"/>
</dbReference>
<dbReference type="EMBL" id="BSDY01000012">
    <property type="protein sequence ID" value="GLI57024.1"/>
    <property type="molecule type" value="Genomic_DNA"/>
</dbReference>
<gene>
    <name evidence="4" type="ORF">PM10SUCC1_25380</name>
</gene>
<reference evidence="4" key="1">
    <citation type="submission" date="2022-12" db="EMBL/GenBank/DDBJ databases">
        <title>Reference genome sequencing for broad-spectrum identification of bacterial and archaeal isolates by mass spectrometry.</title>
        <authorList>
            <person name="Sekiguchi Y."/>
            <person name="Tourlousse D.M."/>
        </authorList>
    </citation>
    <scope>NUCLEOTIDE SEQUENCE</scope>
    <source>
        <strain evidence="4">10succ1</strain>
    </source>
</reference>
<accession>A0A9W6GKZ0</accession>
<dbReference type="PROSITE" id="PS51371">
    <property type="entry name" value="CBS"/>
    <property type="match status" value="2"/>
</dbReference>
<dbReference type="InterPro" id="IPR000644">
    <property type="entry name" value="CBS_dom"/>
</dbReference>
<keyword evidence="1 2" id="KW-0129">CBS domain</keyword>
<dbReference type="AlphaFoldDB" id="A0A9W6GKZ0"/>
<evidence type="ECO:0000313" key="5">
    <source>
        <dbReference type="Proteomes" id="UP001144471"/>
    </source>
</evidence>
<dbReference type="Gene3D" id="3.10.580.10">
    <property type="entry name" value="CBS-domain"/>
    <property type="match status" value="1"/>
</dbReference>
<comment type="caution">
    <text evidence="4">The sequence shown here is derived from an EMBL/GenBank/DDBJ whole genome shotgun (WGS) entry which is preliminary data.</text>
</comment>
<proteinExistence type="predicted"/>
<evidence type="ECO:0000256" key="1">
    <source>
        <dbReference type="ARBA" id="ARBA00023122"/>
    </source>
</evidence>
<evidence type="ECO:0000313" key="4">
    <source>
        <dbReference type="EMBL" id="GLI57024.1"/>
    </source>
</evidence>
<feature type="domain" description="CBS" evidence="3">
    <location>
        <begin position="97"/>
        <end position="147"/>
    </location>
</feature>
<dbReference type="Pfam" id="PF00571">
    <property type="entry name" value="CBS"/>
    <property type="match status" value="2"/>
</dbReference>
<name>A0A9W6GKZ0_9FUSO</name>
<evidence type="ECO:0000259" key="3">
    <source>
        <dbReference type="PROSITE" id="PS51371"/>
    </source>
</evidence>
<sequence>MKKIKDVINRKVVTISPEETLDKIISLMKEKGIGRLPVVEGGRILGVVTRDDILIREEKAPLPPVIAFWDLLITLPGNKNFQEKLKKISSYKAKELMSEDYLVSGEEDDLEEVVTKMLEEGYPYTLVVEKGELRGIITKSDLIYNCF</sequence>
<dbReference type="Proteomes" id="UP001144471">
    <property type="component" value="Unassembled WGS sequence"/>
</dbReference>
<dbReference type="InterPro" id="IPR046342">
    <property type="entry name" value="CBS_dom_sf"/>
</dbReference>
<evidence type="ECO:0000256" key="2">
    <source>
        <dbReference type="PROSITE-ProRule" id="PRU00703"/>
    </source>
</evidence>
<dbReference type="RefSeq" id="WP_281836458.1">
    <property type="nucleotide sequence ID" value="NZ_BSDY01000012.1"/>
</dbReference>
<dbReference type="InterPro" id="IPR051257">
    <property type="entry name" value="Diverse_CBS-Domain"/>
</dbReference>
<protein>
    <recommendedName>
        <fullName evidence="3">CBS domain-containing protein</fullName>
    </recommendedName>
</protein>
<dbReference type="PANTHER" id="PTHR43080">
    <property type="entry name" value="CBS DOMAIN-CONTAINING PROTEIN CBSX3, MITOCHONDRIAL"/>
    <property type="match status" value="1"/>
</dbReference>